<reference evidence="6" key="2">
    <citation type="submission" date="2025-08" db="UniProtKB">
        <authorList>
            <consortium name="Ensembl"/>
        </authorList>
    </citation>
    <scope>IDENTIFICATION</scope>
</reference>
<dbReference type="GO" id="GO:0045348">
    <property type="term" value="P:positive regulation of MHC class II biosynthetic process"/>
    <property type="evidence" value="ECO:0007669"/>
    <property type="project" value="TreeGrafter"/>
</dbReference>
<keyword evidence="4" id="KW-0067">ATP-binding</keyword>
<dbReference type="Gene3D" id="1.10.533.20">
    <property type="match status" value="1"/>
</dbReference>
<reference evidence="6 7" key="1">
    <citation type="submission" date="2020-06" db="EMBL/GenBank/DDBJ databases">
        <authorList>
            <consortium name="Wellcome Sanger Institute Data Sharing"/>
        </authorList>
    </citation>
    <scope>NUCLEOTIDE SEQUENCE [LARGE SCALE GENOMIC DNA]</scope>
</reference>
<dbReference type="Pfam" id="PF05729">
    <property type="entry name" value="NACHT"/>
    <property type="match status" value="1"/>
</dbReference>
<organism evidence="6 7">
    <name type="scientific">Denticeps clupeoides</name>
    <name type="common">denticle herring</name>
    <dbReference type="NCBI Taxonomy" id="299321"/>
    <lineage>
        <taxon>Eukaryota</taxon>
        <taxon>Metazoa</taxon>
        <taxon>Chordata</taxon>
        <taxon>Craniata</taxon>
        <taxon>Vertebrata</taxon>
        <taxon>Euteleostomi</taxon>
        <taxon>Actinopterygii</taxon>
        <taxon>Neopterygii</taxon>
        <taxon>Teleostei</taxon>
        <taxon>Clupei</taxon>
        <taxon>Clupeiformes</taxon>
        <taxon>Denticipitoidei</taxon>
        <taxon>Denticipitidae</taxon>
        <taxon>Denticeps</taxon>
    </lineage>
</organism>
<dbReference type="InterPro" id="IPR007111">
    <property type="entry name" value="NACHT_NTPase"/>
</dbReference>
<dbReference type="Ensembl" id="ENSDCDT00010057790.1">
    <property type="protein sequence ID" value="ENSDCDP00010047551.1"/>
    <property type="gene ID" value="ENSDCDG00010028762.1"/>
</dbReference>
<keyword evidence="1" id="KW-0433">Leucine-rich repeat</keyword>
<accession>A0AAY4DSZ0</accession>
<dbReference type="PROSITE" id="PS50837">
    <property type="entry name" value="NACHT"/>
    <property type="match status" value="1"/>
</dbReference>
<dbReference type="InterPro" id="IPR027417">
    <property type="entry name" value="P-loop_NTPase"/>
</dbReference>
<evidence type="ECO:0000256" key="4">
    <source>
        <dbReference type="ARBA" id="ARBA00022840"/>
    </source>
</evidence>
<keyword evidence="2" id="KW-0677">Repeat</keyword>
<keyword evidence="7" id="KW-1185">Reference proteome</keyword>
<dbReference type="Pfam" id="PF17776">
    <property type="entry name" value="NLRC4_HD2"/>
    <property type="match status" value="1"/>
</dbReference>
<evidence type="ECO:0000259" key="5">
    <source>
        <dbReference type="PROSITE" id="PS50837"/>
    </source>
</evidence>
<evidence type="ECO:0000313" key="6">
    <source>
        <dbReference type="Ensembl" id="ENSDCDP00010047551.1"/>
    </source>
</evidence>
<sequence>METGNLEEDVCSVVAQESQALVEVLCSQRHDILRNLCSLVTDQPALEDLRQLTNLRECATRLVGHFKTAEPVKCAEFLQALCMSCENMPMLLESQLMCAAGCVTGAVCFFLTLLIAICDHSVAALWVIIYGLCHCFYTDHVQNYVDAVKTLLLQKYKRVTQDVVREVHLHETWVSLQKRTSSRNRVDRIHGQDGEDSSVECRVTVESLLGNSGQVIVLLGQAGSGKTLLMHCLGHRWAQGAFPSFHLLFLLEFRQLNLVGQPLSLKELLFRFVLPPSSEDQGEEVLDFISSNPEKVCLIFDGYDEFRTKFANPDKLSSALDSSTQLPIAELLSGLCSQKILSKCTLLVTCRPRDVTYMFHNSGYIGELLGFDQKSIQEYTEQFFQGKDRSICERAITHLMTSRHLLTMCHVPALCHICCVCLDHLFSTNGWQNSLQLPRTLTQIYLQILSAFLHRNSDKSSSETVGSVLQRFRSEIRWLGSLAMEGLEDRRIVFEIEESPLCFTDFATRVGILCQVDLNFEGRYRSLVYSFMHLTMQEFLGAVHLMTSESVTDAAFKKKLALKTRWAAKNEPKMVFTDSIQLFLCGLASSDCMPYLILLAGDNAEARLRKRQSTVLKVLESFAGNANLTGPKIVELCRCTHETQDVALAMKVGSRQRFELRNIRVNPVDLDALAFVISAAEGNAILDFGGCSLEPECLDVLPNCKKVESLIFHSRKYDDKFAQSLSGIIPKLQTLKQLEFTNCSLTDDGATKLIHALKECPMIEKINLSGNILTNKSLKLIVDTLPRLLNLRCCCVSSCPTVQKTDDTFVI</sequence>
<dbReference type="GO" id="GO:0005524">
    <property type="term" value="F:ATP binding"/>
    <property type="evidence" value="ECO:0007669"/>
    <property type="project" value="UniProtKB-KW"/>
</dbReference>
<protein>
    <recommendedName>
        <fullName evidence="5">NACHT domain-containing protein</fullName>
    </recommendedName>
</protein>
<dbReference type="InterPro" id="IPR032675">
    <property type="entry name" value="LRR_dom_sf"/>
</dbReference>
<feature type="domain" description="NACHT" evidence="5">
    <location>
        <begin position="214"/>
        <end position="352"/>
    </location>
</feature>
<dbReference type="Proteomes" id="UP000694580">
    <property type="component" value="Chromosome 17"/>
</dbReference>
<dbReference type="PANTHER" id="PTHR47189">
    <property type="entry name" value="MHC CLASS II TRANSACTIVATOR"/>
    <property type="match status" value="1"/>
</dbReference>
<dbReference type="Gene3D" id="3.80.10.10">
    <property type="entry name" value="Ribonuclease Inhibitor"/>
    <property type="match status" value="1"/>
</dbReference>
<dbReference type="SUPFAM" id="SSF52540">
    <property type="entry name" value="P-loop containing nucleoside triphosphate hydrolases"/>
    <property type="match status" value="1"/>
</dbReference>
<dbReference type="GeneTree" id="ENSGT00940000160652"/>
<proteinExistence type="predicted"/>
<dbReference type="InterPro" id="IPR041267">
    <property type="entry name" value="NLRP_HD2"/>
</dbReference>
<evidence type="ECO:0000256" key="3">
    <source>
        <dbReference type="ARBA" id="ARBA00022741"/>
    </source>
</evidence>
<evidence type="ECO:0000256" key="1">
    <source>
        <dbReference type="ARBA" id="ARBA00022614"/>
    </source>
</evidence>
<name>A0AAY4DSZ0_9TELE</name>
<dbReference type="Gene3D" id="3.40.50.300">
    <property type="entry name" value="P-loop containing nucleotide triphosphate hydrolases"/>
    <property type="match status" value="1"/>
</dbReference>
<dbReference type="PANTHER" id="PTHR47189:SF1">
    <property type="entry name" value="MHC CLASS II TRANSACTIVATOR"/>
    <property type="match status" value="1"/>
</dbReference>
<dbReference type="AlphaFoldDB" id="A0AAY4DSZ0"/>
<keyword evidence="3" id="KW-0547">Nucleotide-binding</keyword>
<gene>
    <name evidence="6" type="primary">NLRC5</name>
</gene>
<reference evidence="6" key="3">
    <citation type="submission" date="2025-09" db="UniProtKB">
        <authorList>
            <consortium name="Ensembl"/>
        </authorList>
    </citation>
    <scope>IDENTIFICATION</scope>
</reference>
<dbReference type="GO" id="GO:0045944">
    <property type="term" value="P:positive regulation of transcription by RNA polymerase II"/>
    <property type="evidence" value="ECO:0007669"/>
    <property type="project" value="TreeGrafter"/>
</dbReference>
<evidence type="ECO:0000313" key="7">
    <source>
        <dbReference type="Proteomes" id="UP000694580"/>
    </source>
</evidence>
<dbReference type="SUPFAM" id="SSF52047">
    <property type="entry name" value="RNI-like"/>
    <property type="match status" value="1"/>
</dbReference>
<dbReference type="GO" id="GO:0045345">
    <property type="term" value="P:positive regulation of MHC class I biosynthetic process"/>
    <property type="evidence" value="ECO:0007669"/>
    <property type="project" value="TreeGrafter"/>
</dbReference>
<evidence type="ECO:0000256" key="2">
    <source>
        <dbReference type="ARBA" id="ARBA00022737"/>
    </source>
</evidence>